<dbReference type="InterPro" id="IPR023753">
    <property type="entry name" value="FAD/NAD-binding_dom"/>
</dbReference>
<evidence type="ECO:0000256" key="4">
    <source>
        <dbReference type="PROSITE-ProRule" id="PRU00169"/>
    </source>
</evidence>
<gene>
    <name evidence="6" type="ORF">SAMN02787118_111230</name>
</gene>
<dbReference type="Proteomes" id="UP000181942">
    <property type="component" value="Unassembled WGS sequence"/>
</dbReference>
<comment type="catalytic activity">
    <reaction evidence="3">
        <text>[thioredoxin]-dithiol + NADP(+) = [thioredoxin]-disulfide + NADPH + H(+)</text>
        <dbReference type="Rhea" id="RHEA:20345"/>
        <dbReference type="Rhea" id="RHEA-COMP:10698"/>
        <dbReference type="Rhea" id="RHEA-COMP:10700"/>
        <dbReference type="ChEBI" id="CHEBI:15378"/>
        <dbReference type="ChEBI" id="CHEBI:29950"/>
        <dbReference type="ChEBI" id="CHEBI:50058"/>
        <dbReference type="ChEBI" id="CHEBI:57783"/>
        <dbReference type="ChEBI" id="CHEBI:58349"/>
        <dbReference type="EC" id="1.8.1.9"/>
    </reaction>
</comment>
<evidence type="ECO:0000256" key="1">
    <source>
        <dbReference type="ARBA" id="ARBA00022630"/>
    </source>
</evidence>
<dbReference type="SUPFAM" id="SSF51905">
    <property type="entry name" value="FAD/NAD(P)-binding domain"/>
    <property type="match status" value="1"/>
</dbReference>
<dbReference type="AlphaFoldDB" id="A0A1I2L9T2"/>
<evidence type="ECO:0000313" key="7">
    <source>
        <dbReference type="Proteomes" id="UP000181942"/>
    </source>
</evidence>
<dbReference type="PRINTS" id="PR00469">
    <property type="entry name" value="PNDRDTASEII"/>
</dbReference>
<dbReference type="Pfam" id="PF07992">
    <property type="entry name" value="Pyr_redox_2"/>
    <property type="match status" value="1"/>
</dbReference>
<dbReference type="EMBL" id="FONR01000011">
    <property type="protein sequence ID" value="SFF74247.1"/>
    <property type="molecule type" value="Genomic_DNA"/>
</dbReference>
<dbReference type="SUPFAM" id="SSF52172">
    <property type="entry name" value="CheY-like"/>
    <property type="match status" value="1"/>
</dbReference>
<feature type="modified residue" description="4-aspartylphosphate" evidence="4">
    <location>
        <position position="68"/>
    </location>
</feature>
<evidence type="ECO:0000259" key="5">
    <source>
        <dbReference type="PROSITE" id="PS50110"/>
    </source>
</evidence>
<dbReference type="OrthoDB" id="109585at2"/>
<organism evidence="6 7">
    <name type="scientific">Streptomyces mirabilis</name>
    <dbReference type="NCBI Taxonomy" id="68239"/>
    <lineage>
        <taxon>Bacteria</taxon>
        <taxon>Bacillati</taxon>
        <taxon>Actinomycetota</taxon>
        <taxon>Actinomycetes</taxon>
        <taxon>Kitasatosporales</taxon>
        <taxon>Streptomycetaceae</taxon>
        <taxon>Streptomyces</taxon>
    </lineage>
</organism>
<keyword evidence="4" id="KW-0597">Phosphoprotein</keyword>
<protein>
    <submittedName>
        <fullName evidence="6">Thioredoxin reductase (NADPH)</fullName>
    </submittedName>
</protein>
<evidence type="ECO:0000256" key="3">
    <source>
        <dbReference type="ARBA" id="ARBA00048132"/>
    </source>
</evidence>
<dbReference type="Gene3D" id="3.50.50.60">
    <property type="entry name" value="FAD/NAD(P)-binding domain"/>
    <property type="match status" value="2"/>
</dbReference>
<reference evidence="6 7" key="1">
    <citation type="submission" date="2016-10" db="EMBL/GenBank/DDBJ databases">
        <authorList>
            <person name="de Groot N.N."/>
        </authorList>
    </citation>
    <scope>NUCLEOTIDE SEQUENCE [LARGE SCALE GENOMIC DNA]</scope>
    <source>
        <strain evidence="6 7">OK461</strain>
    </source>
</reference>
<evidence type="ECO:0000256" key="2">
    <source>
        <dbReference type="ARBA" id="ARBA00023002"/>
    </source>
</evidence>
<evidence type="ECO:0000313" key="6">
    <source>
        <dbReference type="EMBL" id="SFF74247.1"/>
    </source>
</evidence>
<dbReference type="GO" id="GO:0004791">
    <property type="term" value="F:thioredoxin-disulfide reductase (NADPH) activity"/>
    <property type="evidence" value="ECO:0007669"/>
    <property type="project" value="UniProtKB-EC"/>
</dbReference>
<dbReference type="STRING" id="68239.GCA_000745715_03469"/>
<name>A0A1I2L9T2_9ACTN</name>
<dbReference type="InterPro" id="IPR011006">
    <property type="entry name" value="CheY-like_superfamily"/>
</dbReference>
<dbReference type="SMART" id="SM00448">
    <property type="entry name" value="REC"/>
    <property type="match status" value="1"/>
</dbReference>
<keyword evidence="2" id="KW-0560">Oxidoreductase</keyword>
<dbReference type="GO" id="GO:0000160">
    <property type="term" value="P:phosphorelay signal transduction system"/>
    <property type="evidence" value="ECO:0007669"/>
    <property type="project" value="InterPro"/>
</dbReference>
<accession>A0A1I2L9T2</accession>
<keyword evidence="1" id="KW-0285">Flavoprotein</keyword>
<dbReference type="InterPro" id="IPR050097">
    <property type="entry name" value="Ferredoxin-NADP_redctase_2"/>
</dbReference>
<dbReference type="RefSeq" id="WP_075030061.1">
    <property type="nucleotide sequence ID" value="NZ_FONR01000011.1"/>
</dbReference>
<proteinExistence type="predicted"/>
<dbReference type="InterPro" id="IPR036188">
    <property type="entry name" value="FAD/NAD-bd_sf"/>
</dbReference>
<dbReference type="PROSITE" id="PS50110">
    <property type="entry name" value="RESPONSE_REGULATORY"/>
    <property type="match status" value="1"/>
</dbReference>
<dbReference type="Pfam" id="PF00072">
    <property type="entry name" value="Response_reg"/>
    <property type="match status" value="1"/>
</dbReference>
<dbReference type="PRINTS" id="PR00368">
    <property type="entry name" value="FADPNR"/>
</dbReference>
<dbReference type="Gene3D" id="3.40.50.2300">
    <property type="match status" value="1"/>
</dbReference>
<feature type="domain" description="Response regulatory" evidence="5">
    <location>
        <begin position="11"/>
        <end position="134"/>
    </location>
</feature>
<dbReference type="InterPro" id="IPR001789">
    <property type="entry name" value="Sig_transdc_resp-reg_receiver"/>
</dbReference>
<dbReference type="PANTHER" id="PTHR48105">
    <property type="entry name" value="THIOREDOXIN REDUCTASE 1-RELATED-RELATED"/>
    <property type="match status" value="1"/>
</dbReference>
<sequence length="558" mass="59854">MAQAAATARTVILTVDDDPGVSRAVARDLRRRYGESHRIVRAESGEAALDALKELKLRGDQVAVILADYRMPQMNGIEFLEQALDVYPGARRVLLTAYADTNAAIDAINVIDLDHYLLKPWDPPEEKLYPVLDDLLDAWRTSDYRPVPTCKVVGHRWSARSSDVREFLARNQVPYRWYSSDTPEGQRLLSAAGQDGERLPLVITPDGTPLVEPDDPDLAARVGLATTPTSEFYDLVVIGGGPAGLGAAVYGASEGLRTVLVERSATGGQAGQSSRIENYLGFPDGVSGGQLTDRARRQAAKFGAEILTAREVTGLEVTGASRTIRFSDGSAISAHAVILATGVSYRQLQAPGLADLTGCGVFYGSALTEAASCQGHDVYIVGGANSAGQAAMYLSRGAKSVTLLVRGTSLSASMSHYLIQQIEEAPNITVRTCTVVDAAHGTDHLEQLTLRDVTSGHTELVDAQWMFVFIGAAPLTDWLEGTVLRDERGFIPAGPDMTIDGQPPKGWELDRPPYHLETNIPGVFVAGDARAESAKRVASAVGEGAMAVMLVHRYLEQS</sequence>